<evidence type="ECO:0000313" key="2">
    <source>
        <dbReference type="EMBL" id="MBN8659343.1"/>
    </source>
</evidence>
<dbReference type="EMBL" id="JAFLCK010000003">
    <property type="protein sequence ID" value="MBN8659343.1"/>
    <property type="molecule type" value="Genomic_DNA"/>
</dbReference>
<evidence type="ECO:0000256" key="1">
    <source>
        <dbReference type="SAM" id="Coils"/>
    </source>
</evidence>
<feature type="coiled-coil region" evidence="1">
    <location>
        <begin position="21"/>
        <end position="48"/>
    </location>
</feature>
<proteinExistence type="predicted"/>
<dbReference type="Proteomes" id="UP000664277">
    <property type="component" value="Unassembled WGS sequence"/>
</dbReference>
<sequence length="70" mass="7923">MAVSELEKAFGTLTEALDLTESEITEEIKIIEQQIAELKERIVELHGKQETLAHDRESISEMVSRYSSTS</sequence>
<comment type="caution">
    <text evidence="2">The sequence shown here is derived from an EMBL/GenBank/DDBJ whole genome shotgun (WGS) entry which is preliminary data.</text>
</comment>
<reference evidence="2" key="1">
    <citation type="submission" date="2021-02" db="EMBL/GenBank/DDBJ databases">
        <title>Genome-Resolved Metagenomics of a Microbial Community Performing Photosynthetic Biological Nutrient Removal.</title>
        <authorList>
            <person name="Mcdaniel E.A."/>
        </authorList>
    </citation>
    <scope>NUCLEOTIDE SEQUENCE</scope>
    <source>
        <strain evidence="2">UWPOB_OBS1</strain>
    </source>
</reference>
<organism evidence="2 3">
    <name type="scientific">Candidatus Obscuribacter phosphatis</name>
    <dbReference type="NCBI Taxonomy" id="1906157"/>
    <lineage>
        <taxon>Bacteria</taxon>
        <taxon>Bacillati</taxon>
        <taxon>Candidatus Melainabacteria</taxon>
        <taxon>Candidatus Obscuribacterales</taxon>
        <taxon>Candidatus Obscuribacteraceae</taxon>
        <taxon>Candidatus Obscuribacter</taxon>
    </lineage>
</organism>
<protein>
    <submittedName>
        <fullName evidence="2">Uncharacterized protein</fullName>
    </submittedName>
</protein>
<accession>A0A8J7PFX6</accession>
<gene>
    <name evidence="2" type="ORF">J0M35_03195</name>
</gene>
<evidence type="ECO:0000313" key="3">
    <source>
        <dbReference type="Proteomes" id="UP000664277"/>
    </source>
</evidence>
<name>A0A8J7PFX6_9BACT</name>
<keyword evidence="1" id="KW-0175">Coiled coil</keyword>
<dbReference type="AlphaFoldDB" id="A0A8J7PFX6"/>